<keyword evidence="2" id="KW-1185">Reference proteome</keyword>
<proteinExistence type="predicted"/>
<dbReference type="EMBL" id="FXSZ01000005">
    <property type="protein sequence ID" value="SMO66020.1"/>
    <property type="molecule type" value="Genomic_DNA"/>
</dbReference>
<sequence length="124" mass="14242">MNSTDTVDCFNVKIIAGFMGLKFLPKWIAVAHNNLNPKLIFSDAGIEYRAFIFTNQLEYNEIESVDIFLSIKTTNIYLIRNNSMFTVSANTNNENELYKCLKYLKAKGCVLTDKAENFYSKFLV</sequence>
<organism evidence="1 2">
    <name type="scientific">Solitalea koreensis</name>
    <dbReference type="NCBI Taxonomy" id="543615"/>
    <lineage>
        <taxon>Bacteria</taxon>
        <taxon>Pseudomonadati</taxon>
        <taxon>Bacteroidota</taxon>
        <taxon>Sphingobacteriia</taxon>
        <taxon>Sphingobacteriales</taxon>
        <taxon>Sphingobacteriaceae</taxon>
        <taxon>Solitalea</taxon>
    </lineage>
</organism>
<dbReference type="OrthoDB" id="8902835at2"/>
<reference evidence="1 2" key="1">
    <citation type="submission" date="2017-05" db="EMBL/GenBank/DDBJ databases">
        <authorList>
            <person name="Varghese N."/>
            <person name="Submissions S."/>
        </authorList>
    </citation>
    <scope>NUCLEOTIDE SEQUENCE [LARGE SCALE GENOMIC DNA]</scope>
    <source>
        <strain evidence="1 2">DSM 21342</strain>
    </source>
</reference>
<accession>A0A521D547</accession>
<evidence type="ECO:0000313" key="2">
    <source>
        <dbReference type="Proteomes" id="UP000315971"/>
    </source>
</evidence>
<name>A0A521D547_9SPHI</name>
<dbReference type="Proteomes" id="UP000315971">
    <property type="component" value="Unassembled WGS sequence"/>
</dbReference>
<dbReference type="AlphaFoldDB" id="A0A521D547"/>
<gene>
    <name evidence="1" type="ORF">SAMN06265350_105229</name>
</gene>
<protein>
    <submittedName>
        <fullName evidence="1">Uncharacterized protein</fullName>
    </submittedName>
</protein>
<evidence type="ECO:0000313" key="1">
    <source>
        <dbReference type="EMBL" id="SMO66020.1"/>
    </source>
</evidence>
<dbReference type="RefSeq" id="WP_142603866.1">
    <property type="nucleotide sequence ID" value="NZ_FXSZ01000005.1"/>
</dbReference>